<keyword evidence="2" id="KW-0378">Hydrolase</keyword>
<dbReference type="RefSeq" id="WP_150885659.1">
    <property type="nucleotide sequence ID" value="NZ_BROK01000023.1"/>
</dbReference>
<dbReference type="GO" id="GO:0004563">
    <property type="term" value="F:beta-N-acetylhexosaminidase activity"/>
    <property type="evidence" value="ECO:0007669"/>
    <property type="project" value="UniProtKB-ARBA"/>
</dbReference>
<evidence type="ECO:0000256" key="2">
    <source>
        <dbReference type="ARBA" id="ARBA00022801"/>
    </source>
</evidence>
<gene>
    <name evidence="5" type="ORF">D4A35_02320</name>
</gene>
<evidence type="ECO:0000313" key="5">
    <source>
        <dbReference type="EMBL" id="QEZ67824.1"/>
    </source>
</evidence>
<feature type="domain" description="Glycoside Hydrolase 20C C-terminal" evidence="4">
    <location>
        <begin position="420"/>
        <end position="615"/>
    </location>
</feature>
<evidence type="ECO:0000256" key="1">
    <source>
        <dbReference type="ARBA" id="ARBA00006285"/>
    </source>
</evidence>
<organism evidence="5 6">
    <name type="scientific">Paraclostridium bifermentans</name>
    <name type="common">Clostridium bifermentans</name>
    <dbReference type="NCBI Taxonomy" id="1490"/>
    <lineage>
        <taxon>Bacteria</taxon>
        <taxon>Bacillati</taxon>
        <taxon>Bacillota</taxon>
        <taxon>Clostridia</taxon>
        <taxon>Peptostreptococcales</taxon>
        <taxon>Peptostreptococcaceae</taxon>
        <taxon>Paraclostridium</taxon>
    </lineage>
</organism>
<dbReference type="SUPFAM" id="SSF51445">
    <property type="entry name" value="(Trans)glycosidases"/>
    <property type="match status" value="1"/>
</dbReference>
<dbReference type="EMBL" id="CP032452">
    <property type="protein sequence ID" value="QEZ67824.1"/>
    <property type="molecule type" value="Genomic_DNA"/>
</dbReference>
<dbReference type="InterPro" id="IPR017853">
    <property type="entry name" value="GH"/>
</dbReference>
<proteinExistence type="inferred from homology"/>
<name>A0A5P3XCF3_PARBF</name>
<dbReference type="AlphaFoldDB" id="A0A5P3XCF3"/>
<comment type="similarity">
    <text evidence="1">Belongs to the glycosyl hydrolase 20 family.</text>
</comment>
<dbReference type="Pfam" id="PF18088">
    <property type="entry name" value="Glyco_H_20C_C"/>
    <property type="match status" value="1"/>
</dbReference>
<dbReference type="InterPro" id="IPR041063">
    <property type="entry name" value="Glyco_H_20C_C"/>
</dbReference>
<dbReference type="Gene3D" id="1.20.120.670">
    <property type="entry name" value="N-acetyl-b-d-glucoasminidase"/>
    <property type="match status" value="1"/>
</dbReference>
<sequence>MKLNLLGIDDQMQKEVFQIKRVLDIDFDISGETVYVYKLNEEDELDIEVERGIIKYKNKHHLFRAISLYAQNEGDEKLRIKEKQKIKYIGPMIDVSRNCVYKVDKLKDIIVSLSILGFNQMMLYTEDTYEIENLPYFGYLRGKYSSYELKEIDDFAESLGIEVIPCIQTLAHLKQTLKWEYAKDIKDTEDVLLVGNKKTYDFIETMIRSLRMCFKSNKIHIGMDEAFDLGRGRYLDQNGYTHHYKIMVEHLKEVCRICDFYEFKPMMWDDMFFRTGSPNGFYYDQDAVISEEVVNSIPENLSLVYWDYYHKESDIYRKFFEIRKVFDKKVIFAGGIWKWSGIVPCYDQTFKSMNEAMIVCKEKGIDEVIITAWGDDGDETPIDTILPGLILFSQHTYSDKVNMKCISEKCKFITKLNLENFFELQNLDKIEDGDSENLRFVNPSKYLLYQDILLGAFDKHIEKLVKDKGTKFLELHYSNLSEKLLEIADKNEVYYDMYKLYSDLAKVLSIKATIGLKIRTFYKNKDRYKLKQICELELKNLLIKIDNLQNSFRRLWYKECKGQGFEVIDIRLGGVKSRVVSTLYRLESYIREDIDIIEELEEDLLMYNCVNAEKSNQINLNRYKDIATQNIISW</sequence>
<dbReference type="PANTHER" id="PTHR21040:SF8">
    <property type="entry name" value="BCDNA.GH04120"/>
    <property type="match status" value="1"/>
</dbReference>
<evidence type="ECO:0000313" key="6">
    <source>
        <dbReference type="Proteomes" id="UP000326961"/>
    </source>
</evidence>
<dbReference type="Gene3D" id="3.20.20.80">
    <property type="entry name" value="Glycosidases"/>
    <property type="match status" value="1"/>
</dbReference>
<dbReference type="InterPro" id="IPR038901">
    <property type="entry name" value="HEXDC-like"/>
</dbReference>
<dbReference type="Pfam" id="PF00728">
    <property type="entry name" value="Glyco_hydro_20"/>
    <property type="match status" value="1"/>
</dbReference>
<evidence type="ECO:0000259" key="3">
    <source>
        <dbReference type="Pfam" id="PF00728"/>
    </source>
</evidence>
<evidence type="ECO:0000259" key="4">
    <source>
        <dbReference type="Pfam" id="PF18088"/>
    </source>
</evidence>
<dbReference type="InterPro" id="IPR015883">
    <property type="entry name" value="Glyco_hydro_20_cat"/>
</dbReference>
<reference evidence="5 6" key="1">
    <citation type="submission" date="2018-09" db="EMBL/GenBank/DDBJ databases">
        <title>A clostridial neurotoxin that targets Anopheles mosquitoes.</title>
        <authorList>
            <person name="Contreras E."/>
            <person name="Masuyer G."/>
            <person name="Qureshi N."/>
            <person name="Chawla S."/>
            <person name="Lim H.L."/>
            <person name="Chen J."/>
            <person name="Stenmark P."/>
            <person name="Gill S."/>
        </authorList>
    </citation>
    <scope>NUCLEOTIDE SEQUENCE [LARGE SCALE GENOMIC DNA]</scope>
    <source>
        <strain evidence="5 6">Cbm</strain>
    </source>
</reference>
<protein>
    <submittedName>
        <fullName evidence="5">Beta-N-acetylhexosaminidase</fullName>
    </submittedName>
</protein>
<dbReference type="GO" id="GO:0005975">
    <property type="term" value="P:carbohydrate metabolic process"/>
    <property type="evidence" value="ECO:0007669"/>
    <property type="project" value="InterPro"/>
</dbReference>
<feature type="domain" description="Glycoside hydrolase family 20 catalytic" evidence="3">
    <location>
        <begin position="88"/>
        <end position="275"/>
    </location>
</feature>
<accession>A0A5P3XCF3</accession>
<dbReference type="CDD" id="cd06565">
    <property type="entry name" value="GH20_GcnA-like"/>
    <property type="match status" value="1"/>
</dbReference>
<dbReference type="Proteomes" id="UP000326961">
    <property type="component" value="Chromosome"/>
</dbReference>
<dbReference type="PANTHER" id="PTHR21040">
    <property type="entry name" value="BCDNA.GH04120"/>
    <property type="match status" value="1"/>
</dbReference>